<dbReference type="CDD" id="cd00085">
    <property type="entry name" value="HNHc"/>
    <property type="match status" value="1"/>
</dbReference>
<evidence type="ECO:0000259" key="1">
    <source>
        <dbReference type="Pfam" id="PF18145"/>
    </source>
</evidence>
<proteinExistence type="predicted"/>
<gene>
    <name evidence="2" type="ORF">COW36_00170</name>
</gene>
<feature type="domain" description="SMODS-associated and fused to various effectors" evidence="1">
    <location>
        <begin position="283"/>
        <end position="479"/>
    </location>
</feature>
<accession>A0A2M7GBR7</accession>
<reference evidence="2 3" key="1">
    <citation type="submission" date="2017-09" db="EMBL/GenBank/DDBJ databases">
        <title>Depth-based differentiation of microbial function through sediment-hosted aquifers and enrichment of novel symbionts in the deep terrestrial subsurface.</title>
        <authorList>
            <person name="Probst A.J."/>
            <person name="Ladd B."/>
            <person name="Jarett J.K."/>
            <person name="Geller-Mcgrath D.E."/>
            <person name="Sieber C.M."/>
            <person name="Emerson J.B."/>
            <person name="Anantharaman K."/>
            <person name="Thomas B.C."/>
            <person name="Malmstrom R."/>
            <person name="Stieglmeier M."/>
            <person name="Klingl A."/>
            <person name="Woyke T."/>
            <person name="Ryan C.M."/>
            <person name="Banfield J.F."/>
        </authorList>
    </citation>
    <scope>NUCLEOTIDE SEQUENCE [LARGE SCALE GENOMIC DNA]</scope>
    <source>
        <strain evidence="2">CG17_big_fil_post_rev_8_21_14_2_50_48_46</strain>
    </source>
</reference>
<dbReference type="AlphaFoldDB" id="A0A2M7GBR7"/>
<comment type="caution">
    <text evidence="2">The sequence shown here is derived from an EMBL/GenBank/DDBJ whole genome shotgun (WGS) entry which is preliminary data.</text>
</comment>
<dbReference type="InterPro" id="IPR040836">
    <property type="entry name" value="SAVED"/>
</dbReference>
<dbReference type="Proteomes" id="UP000231019">
    <property type="component" value="Unassembled WGS sequence"/>
</dbReference>
<evidence type="ECO:0000313" key="2">
    <source>
        <dbReference type="EMBL" id="PIW19635.1"/>
    </source>
</evidence>
<dbReference type="EMBL" id="PFFQ01000002">
    <property type="protein sequence ID" value="PIW19635.1"/>
    <property type="molecule type" value="Genomic_DNA"/>
</dbReference>
<protein>
    <recommendedName>
        <fullName evidence="1">SMODS-associated and fused to various effectors domain-containing protein</fullName>
    </recommendedName>
</protein>
<dbReference type="InterPro" id="IPR003615">
    <property type="entry name" value="HNH_nuc"/>
</dbReference>
<name>A0A2M7GBR7_9BACT</name>
<organism evidence="2 3">
    <name type="scientific">bacterium (Candidatus Blackallbacteria) CG17_big_fil_post_rev_8_21_14_2_50_48_46</name>
    <dbReference type="NCBI Taxonomy" id="2014261"/>
    <lineage>
        <taxon>Bacteria</taxon>
        <taxon>Candidatus Blackallbacteria</taxon>
    </lineage>
</organism>
<dbReference type="NCBIfam" id="NF033611">
    <property type="entry name" value="SAVED"/>
    <property type="match status" value="1"/>
</dbReference>
<sequence length="480" mass="54468">MKKLQRKIPQAQVLLPQLIKILENGPKTFENVMVELQTHFGFDKSLDDQLQEQLDNYLYDLQAAHLIEQADAPASFRLCSDFSERIPANFSYTITALRQLADEKWERPNLSIDLQRQLWGASGGICQMCSDPVWTVDAQHAWTGQIAHIVPFSPYGPRGGNPERSKALKTEFSNLLLLCGKHHKLVDTHRYASQFTEEVLLKIKSEREKRVKKLLSAVSSRALRVLVLTSKIGEQLPKITNSDVVLALSPNHYPEEPCFVSLPLEHTYDDGYFKTSLKTLDKHLDSLIRQTEGQSEPIAVFSIASMPFLIYVGQKLHGNKRPIEPIPFFPDTNTWGWEDDNGQNRQFTYDSAKAVLPENTSDVIVLVNISGEIPEGMAKSAVGDFPCLTFAAEHPGRNIIRQKAHLVEFKKKWIAFVDEIRAQLLKSDQGMQSKIHLFVAVPVTVALEIGRQFQPTTESRVLIYDMNRETGHYYFTLELP</sequence>
<dbReference type="Pfam" id="PF18145">
    <property type="entry name" value="SAVED"/>
    <property type="match status" value="1"/>
</dbReference>
<evidence type="ECO:0000313" key="3">
    <source>
        <dbReference type="Proteomes" id="UP000231019"/>
    </source>
</evidence>